<dbReference type="EMBL" id="JZSH01000343">
    <property type="protein sequence ID" value="KJF76351.1"/>
    <property type="molecule type" value="Genomic_DNA"/>
</dbReference>
<gene>
    <name evidence="1" type="ORF">UA45_19050</name>
</gene>
<dbReference type="AlphaFoldDB" id="A0A0D8L5A2"/>
<evidence type="ECO:0000313" key="1">
    <source>
        <dbReference type="EMBL" id="KJF76351.1"/>
    </source>
</evidence>
<proteinExistence type="predicted"/>
<protein>
    <submittedName>
        <fullName evidence="1">Uncharacterized protein</fullName>
    </submittedName>
</protein>
<organism evidence="1 2">
    <name type="scientific">Morganella morganii</name>
    <name type="common">Proteus morganii</name>
    <dbReference type="NCBI Taxonomy" id="582"/>
    <lineage>
        <taxon>Bacteria</taxon>
        <taxon>Pseudomonadati</taxon>
        <taxon>Pseudomonadota</taxon>
        <taxon>Gammaproteobacteria</taxon>
        <taxon>Enterobacterales</taxon>
        <taxon>Morganellaceae</taxon>
        <taxon>Morganella</taxon>
    </lineage>
</organism>
<name>A0A0D8L5A2_MORMO</name>
<dbReference type="Proteomes" id="UP000032582">
    <property type="component" value="Unassembled WGS sequence"/>
</dbReference>
<dbReference type="PATRIC" id="fig|582.24.peg.6077"/>
<comment type="caution">
    <text evidence="1">The sequence shown here is derived from an EMBL/GenBank/DDBJ whole genome shotgun (WGS) entry which is preliminary data.</text>
</comment>
<sequence>MLIECDFINDWYSLMRDLLVNHYKFNQSDVDAIQDDELPFKYIYLEERLVKKAKRKVYISNSFSCPSDIKPGWDGLKNKIENGEDLTPYLSKKISNLDYHDKMFNEWGIHHFHLGSRMIGGFIERTGCLLYALVTSDGVYAINIYQHDNWTRDSILQTIHDDWPNLIDKYKLNQGVMTHGVTPNERATLRKSNINSFLLHQWGYLYANWWW</sequence>
<accession>A0A0D8L5A2</accession>
<reference evidence="1 2" key="1">
    <citation type="submission" date="2015-02" db="EMBL/GenBank/DDBJ databases">
        <title>Whole genome shotgun sequencing of cultured foodborne pathogen.</title>
        <authorList>
            <person name="Timme R."/>
            <person name="Allard M.W."/>
            <person name="Strain E."/>
            <person name="Evans P.S."/>
            <person name="Brown E."/>
        </authorList>
    </citation>
    <scope>NUCLEOTIDE SEQUENCE [LARGE SCALE GENOMIC DNA]</scope>
    <source>
        <strain evidence="1 2">GCSL-TSO-24</strain>
    </source>
</reference>
<evidence type="ECO:0000313" key="2">
    <source>
        <dbReference type="Proteomes" id="UP000032582"/>
    </source>
</evidence>